<reference evidence="1" key="1">
    <citation type="submission" date="2022-10" db="EMBL/GenBank/DDBJ databases">
        <title>Culturing micro-colonial fungi from biological soil crusts in the Mojave desert and describing Neophaeococcomyces mojavensis, and introducing the new genera and species Taxawa tesnikishii.</title>
        <authorList>
            <person name="Kurbessoian T."/>
            <person name="Stajich J.E."/>
        </authorList>
    </citation>
    <scope>NUCLEOTIDE SEQUENCE</scope>
    <source>
        <strain evidence="1">JES_112</strain>
    </source>
</reference>
<comment type="caution">
    <text evidence="1">The sequence shown here is derived from an EMBL/GenBank/DDBJ whole genome shotgun (WGS) entry which is preliminary data.</text>
</comment>
<organism evidence="1 2">
    <name type="scientific">Neophaeococcomyces mojaviensis</name>
    <dbReference type="NCBI Taxonomy" id="3383035"/>
    <lineage>
        <taxon>Eukaryota</taxon>
        <taxon>Fungi</taxon>
        <taxon>Dikarya</taxon>
        <taxon>Ascomycota</taxon>
        <taxon>Pezizomycotina</taxon>
        <taxon>Eurotiomycetes</taxon>
        <taxon>Chaetothyriomycetidae</taxon>
        <taxon>Chaetothyriales</taxon>
        <taxon>Chaetothyriales incertae sedis</taxon>
        <taxon>Neophaeococcomyces</taxon>
    </lineage>
</organism>
<gene>
    <name evidence="1" type="ORF">H2198_002510</name>
</gene>
<evidence type="ECO:0000313" key="1">
    <source>
        <dbReference type="EMBL" id="KAJ9660573.1"/>
    </source>
</evidence>
<dbReference type="EMBL" id="JAPDRQ010000030">
    <property type="protein sequence ID" value="KAJ9660573.1"/>
    <property type="molecule type" value="Genomic_DNA"/>
</dbReference>
<dbReference type="Proteomes" id="UP001172386">
    <property type="component" value="Unassembled WGS sequence"/>
</dbReference>
<name>A0ACC3AE86_9EURO</name>
<protein>
    <submittedName>
        <fullName evidence="1">Uncharacterized protein</fullName>
    </submittedName>
</protein>
<sequence length="353" mass="37211">MESWAVVEHAKPLQKITKPRPEPTGTQVLLEVTHCGVCHSDLHFWEGSYDLGGGKVFKISERGVKLPRAIGHEIAGRVVKLGPDATSIEIGSSRIVYPWVGCGTCRRCQQGDDNLCAKQRSLGVLEDGGFASHVVVPHPKYLVDPGSLDLAVACTFGCSGITVFSAISKILPLEPDDWVVLIGAGGVGLSAIAMLQALGHKKILSVDISPEKRDAALAAGATTYLCGSGPSLTQEILSVTNEPVLGIIDFVNNSQTAATALAVLNKGGKMVQVGVMGGELNLSLVGMIFKAATIMGNNTGNLSHLHKVVELAKLGKLLPVPVSQVPWNNANDALMQLHEGKVTGRLVLVRDVS</sequence>
<accession>A0ACC3AE86</accession>
<keyword evidence="2" id="KW-1185">Reference proteome</keyword>
<evidence type="ECO:0000313" key="2">
    <source>
        <dbReference type="Proteomes" id="UP001172386"/>
    </source>
</evidence>
<proteinExistence type="predicted"/>